<keyword evidence="1" id="KW-0812">Transmembrane</keyword>
<feature type="transmembrane region" description="Helical" evidence="1">
    <location>
        <begin position="124"/>
        <end position="145"/>
    </location>
</feature>
<accession>A0A0M6YBR3</accession>
<dbReference type="OrthoDB" id="1366304at2"/>
<keyword evidence="1" id="KW-0472">Membrane</keyword>
<feature type="transmembrane region" description="Helical" evidence="1">
    <location>
        <begin position="57"/>
        <end position="79"/>
    </location>
</feature>
<gene>
    <name evidence="2" type="ORF">LAL4801_04708</name>
</gene>
<evidence type="ECO:0000256" key="1">
    <source>
        <dbReference type="SAM" id="Phobius"/>
    </source>
</evidence>
<dbReference type="RefSeq" id="WP_055660015.1">
    <property type="nucleotide sequence ID" value="NZ_CXST01000003.1"/>
</dbReference>
<evidence type="ECO:0000313" key="3">
    <source>
        <dbReference type="Proteomes" id="UP000048926"/>
    </source>
</evidence>
<proteinExistence type="predicted"/>
<dbReference type="AlphaFoldDB" id="A0A0M6YBR3"/>
<evidence type="ECO:0000313" key="2">
    <source>
        <dbReference type="EMBL" id="CTQ46250.1"/>
    </source>
</evidence>
<dbReference type="EMBL" id="CXST01000003">
    <property type="protein sequence ID" value="CTQ46250.1"/>
    <property type="molecule type" value="Genomic_DNA"/>
</dbReference>
<reference evidence="3" key="1">
    <citation type="submission" date="2015-07" db="EMBL/GenBank/DDBJ databases">
        <authorList>
            <person name="Rodrigo-Torres Lidia"/>
            <person name="Arahal R.David."/>
        </authorList>
    </citation>
    <scope>NUCLEOTIDE SEQUENCE [LARGE SCALE GENOMIC DNA]</scope>
    <source>
        <strain evidence="3">CECT 4801</strain>
    </source>
</reference>
<feature type="transmembrane region" description="Helical" evidence="1">
    <location>
        <begin position="17"/>
        <end position="37"/>
    </location>
</feature>
<organism evidence="2 3">
    <name type="scientific">Roseibium aggregatum</name>
    <dbReference type="NCBI Taxonomy" id="187304"/>
    <lineage>
        <taxon>Bacteria</taxon>
        <taxon>Pseudomonadati</taxon>
        <taxon>Pseudomonadota</taxon>
        <taxon>Alphaproteobacteria</taxon>
        <taxon>Hyphomicrobiales</taxon>
        <taxon>Stappiaceae</taxon>
        <taxon>Roseibium</taxon>
    </lineage>
</organism>
<dbReference type="Proteomes" id="UP000048926">
    <property type="component" value="Unassembled WGS sequence"/>
</dbReference>
<keyword evidence="1" id="KW-1133">Transmembrane helix</keyword>
<sequence length="155" mass="16347">MAAPADKTTDWSVILKGALLSGVMNAVINGTIQWYLLSGHDPLPLTVDGITNDDTTVFGAAVPLAVSLAMILTAVAYSTVKPPKPNFYPTFLWMVVKHGFLALGELVTFAVLWQRMLGTITVPLSVAVIILGLVAGVAATIVNFMTVRAALVQAP</sequence>
<feature type="transmembrane region" description="Helical" evidence="1">
    <location>
        <begin position="91"/>
        <end position="112"/>
    </location>
</feature>
<keyword evidence="3" id="KW-1185">Reference proteome</keyword>
<name>A0A0M6YBR3_9HYPH</name>
<protein>
    <submittedName>
        <fullName evidence="2">Uncharacterized protein</fullName>
    </submittedName>
</protein>